<keyword evidence="1" id="KW-0472">Membrane</keyword>
<protein>
    <submittedName>
        <fullName evidence="2">DUF4184 family protein</fullName>
    </submittedName>
</protein>
<proteinExistence type="predicted"/>
<dbReference type="Pfam" id="PF13803">
    <property type="entry name" value="DUF4184"/>
    <property type="match status" value="1"/>
</dbReference>
<feature type="transmembrane region" description="Helical" evidence="1">
    <location>
        <begin position="53"/>
        <end position="71"/>
    </location>
</feature>
<accession>A0ABS0N7G7</accession>
<evidence type="ECO:0000313" key="3">
    <source>
        <dbReference type="Proteomes" id="UP000768471"/>
    </source>
</evidence>
<feature type="transmembrane region" description="Helical" evidence="1">
    <location>
        <begin position="132"/>
        <end position="151"/>
    </location>
</feature>
<feature type="transmembrane region" description="Helical" evidence="1">
    <location>
        <begin position="180"/>
        <end position="198"/>
    </location>
</feature>
<feature type="transmembrane region" description="Helical" evidence="1">
    <location>
        <begin position="218"/>
        <end position="236"/>
    </location>
</feature>
<sequence>MPFTLAHPVAVLPFARCRRCHFPALVIGSLSPDFVYFLHGRAVAGGHGLADMLWPNLALCLAFYWLYLALWRSTLRDFLPNCLNAEMRLPENEQSEFRQNERSEFLRSKNEHSKFRLNGQDGRRFGFKPTGARAVAFVLSALFGMATHLLLDAFTHPAGWFVQHLAPLRQPMCSLPLFKWLQYGGGLFGVAACLLFVCCAARRRPCVPAKSAAQKGGFWAACAGLSLLGFAAWQAVAPVPLTHAATQVIRLIDCAVLAFSALCLLRLGVGKAT</sequence>
<reference evidence="2 3" key="1">
    <citation type="submission" date="2020-09" db="EMBL/GenBank/DDBJ databases">
        <title>Eikenella S3660 sp. nov., isolated from a throat swab.</title>
        <authorList>
            <person name="Buhl M."/>
        </authorList>
    </citation>
    <scope>NUCLEOTIDE SEQUENCE [LARGE SCALE GENOMIC DNA]</scope>
    <source>
        <strain evidence="2 3">S3360</strain>
    </source>
</reference>
<dbReference type="EMBL" id="JACSGR010000001">
    <property type="protein sequence ID" value="MBH5328236.1"/>
    <property type="molecule type" value="Genomic_DNA"/>
</dbReference>
<comment type="caution">
    <text evidence="2">The sequence shown here is derived from an EMBL/GenBank/DDBJ whole genome shotgun (WGS) entry which is preliminary data.</text>
</comment>
<keyword evidence="3" id="KW-1185">Reference proteome</keyword>
<keyword evidence="1" id="KW-0812">Transmembrane</keyword>
<evidence type="ECO:0000256" key="1">
    <source>
        <dbReference type="SAM" id="Phobius"/>
    </source>
</evidence>
<feature type="transmembrane region" description="Helical" evidence="1">
    <location>
        <begin position="248"/>
        <end position="269"/>
    </location>
</feature>
<keyword evidence="1" id="KW-1133">Transmembrane helix</keyword>
<gene>
    <name evidence="2" type="ORF">H9Q10_00925</name>
</gene>
<dbReference type="Proteomes" id="UP000768471">
    <property type="component" value="Unassembled WGS sequence"/>
</dbReference>
<organism evidence="2 3">
    <name type="scientific">Eikenella glucosivorans</name>
    <dbReference type="NCBI Taxonomy" id="2766967"/>
    <lineage>
        <taxon>Bacteria</taxon>
        <taxon>Pseudomonadati</taxon>
        <taxon>Pseudomonadota</taxon>
        <taxon>Betaproteobacteria</taxon>
        <taxon>Neisseriales</taxon>
        <taxon>Neisseriaceae</taxon>
        <taxon>Eikenella</taxon>
    </lineage>
</organism>
<evidence type="ECO:0000313" key="2">
    <source>
        <dbReference type="EMBL" id="MBH5328236.1"/>
    </source>
</evidence>
<name>A0ABS0N7G7_9NEIS</name>
<dbReference type="InterPro" id="IPR025238">
    <property type="entry name" value="DUF4184"/>
</dbReference>